<dbReference type="RefSeq" id="WP_072317752.1">
    <property type="nucleotide sequence ID" value="NZ_FPJE01000013.1"/>
</dbReference>
<dbReference type="OrthoDB" id="758145at2"/>
<dbReference type="STRING" id="1150368.SAMN02927921_02534"/>
<evidence type="ECO:0000259" key="1">
    <source>
        <dbReference type="Pfam" id="PF00027"/>
    </source>
</evidence>
<name>A0A1K1QID3_9FLAO</name>
<dbReference type="Gene3D" id="2.60.120.10">
    <property type="entry name" value="Jelly Rolls"/>
    <property type="match status" value="1"/>
</dbReference>
<evidence type="ECO:0000313" key="2">
    <source>
        <dbReference type="EMBL" id="SFW58974.1"/>
    </source>
</evidence>
<protein>
    <submittedName>
        <fullName evidence="2">cAMP-binding domain of CRP or a regulatory subunit of cAMP-dependent protein kinases</fullName>
    </submittedName>
</protein>
<organism evidence="2 3">
    <name type="scientific">Sinomicrobium oceani</name>
    <dbReference type="NCBI Taxonomy" id="1150368"/>
    <lineage>
        <taxon>Bacteria</taxon>
        <taxon>Pseudomonadati</taxon>
        <taxon>Bacteroidota</taxon>
        <taxon>Flavobacteriia</taxon>
        <taxon>Flavobacteriales</taxon>
        <taxon>Flavobacteriaceae</taxon>
        <taxon>Sinomicrobium</taxon>
    </lineage>
</organism>
<evidence type="ECO:0000313" key="3">
    <source>
        <dbReference type="Proteomes" id="UP000182248"/>
    </source>
</evidence>
<dbReference type="GO" id="GO:0016301">
    <property type="term" value="F:kinase activity"/>
    <property type="evidence" value="ECO:0007669"/>
    <property type="project" value="UniProtKB-KW"/>
</dbReference>
<gene>
    <name evidence="2" type="ORF">SAMN02927921_02534</name>
</gene>
<sequence>MEKLIAYLLQFGTLNHREIKLISERAMETELLKDAYLAEAGKVFNQVVFVLEGVFRICYYNDKGDEVTKYFVDENHMVANPYQDEQFTEYVQAITDCRLLVFSKEQWKELSETIPGWDSMINKIFQSALMEKVDRRSALVSEDATTRYLTFLEKFPALVNRVPLSYIASYLGITQQSLSRIRKNVH</sequence>
<dbReference type="EMBL" id="FPJE01000013">
    <property type="protein sequence ID" value="SFW58974.1"/>
    <property type="molecule type" value="Genomic_DNA"/>
</dbReference>
<accession>A0A1K1QID3</accession>
<dbReference type="InterPro" id="IPR014710">
    <property type="entry name" value="RmlC-like_jellyroll"/>
</dbReference>
<dbReference type="InterPro" id="IPR018490">
    <property type="entry name" value="cNMP-bd_dom_sf"/>
</dbReference>
<proteinExistence type="predicted"/>
<keyword evidence="2" id="KW-0418">Kinase</keyword>
<keyword evidence="3" id="KW-1185">Reference proteome</keyword>
<dbReference type="SUPFAM" id="SSF51206">
    <property type="entry name" value="cAMP-binding domain-like"/>
    <property type="match status" value="1"/>
</dbReference>
<feature type="domain" description="Cyclic nucleotide-binding" evidence="1">
    <location>
        <begin position="30"/>
        <end position="112"/>
    </location>
</feature>
<dbReference type="AlphaFoldDB" id="A0A1K1QID3"/>
<reference evidence="2 3" key="1">
    <citation type="submission" date="2016-11" db="EMBL/GenBank/DDBJ databases">
        <authorList>
            <person name="Jaros S."/>
            <person name="Januszkiewicz K."/>
            <person name="Wedrychowicz H."/>
        </authorList>
    </citation>
    <scope>NUCLEOTIDE SEQUENCE [LARGE SCALE GENOMIC DNA]</scope>
    <source>
        <strain evidence="2 3">CGMCC 1.12145</strain>
    </source>
</reference>
<dbReference type="Pfam" id="PF00027">
    <property type="entry name" value="cNMP_binding"/>
    <property type="match status" value="1"/>
</dbReference>
<dbReference type="InterPro" id="IPR000595">
    <property type="entry name" value="cNMP-bd_dom"/>
</dbReference>
<dbReference type="Proteomes" id="UP000182248">
    <property type="component" value="Unassembled WGS sequence"/>
</dbReference>
<dbReference type="CDD" id="cd00038">
    <property type="entry name" value="CAP_ED"/>
    <property type="match status" value="1"/>
</dbReference>
<keyword evidence="2" id="KW-0808">Transferase</keyword>